<dbReference type="KEGG" id="fjo:Fjoh_2510"/>
<dbReference type="eggNOG" id="ENOG503161T">
    <property type="taxonomic scope" value="Bacteria"/>
</dbReference>
<dbReference type="HOGENOM" id="CLU_908366_0_0_10"/>
<dbReference type="STRING" id="376686.Fjoh_2510"/>
<proteinExistence type="predicted"/>
<keyword evidence="1" id="KW-0449">Lipoprotein</keyword>
<evidence type="ECO:0000313" key="2">
    <source>
        <dbReference type="Proteomes" id="UP000006694"/>
    </source>
</evidence>
<dbReference type="Proteomes" id="UP000006694">
    <property type="component" value="Chromosome"/>
</dbReference>
<reference evidence="1 2" key="1">
    <citation type="journal article" date="2009" name="Appl. Environ. Microbiol.">
        <title>Novel features of the polysaccharide-digesting gliding bacterium Flavobacterium johnsoniae as revealed by genome sequence analysis.</title>
        <authorList>
            <person name="McBride M.J."/>
            <person name="Xie G."/>
            <person name="Martens E.C."/>
            <person name="Lapidus A."/>
            <person name="Henrissat B."/>
            <person name="Rhodes R.G."/>
            <person name="Goltsman E."/>
            <person name="Wang W."/>
            <person name="Xu J."/>
            <person name="Hunnicutt D.W."/>
            <person name="Staroscik A.M."/>
            <person name="Hoover T.R."/>
            <person name="Cheng Y.Q."/>
            <person name="Stein J.L."/>
        </authorList>
    </citation>
    <scope>NUCLEOTIDE SEQUENCE [LARGE SCALE GENOMIC DNA]</scope>
    <source>
        <strain evidence="2">ATCC 17061 / DSM 2064 / JCM 8514 / BCRC 14874 / CCUG 350202 / NBRC 14942 / NCIMB 11054 / UW101</strain>
    </source>
</reference>
<dbReference type="EMBL" id="CP000685">
    <property type="protein sequence ID" value="ABQ05537.1"/>
    <property type="molecule type" value="Genomic_DNA"/>
</dbReference>
<accession>A5FGY9</accession>
<keyword evidence="2" id="KW-1185">Reference proteome</keyword>
<evidence type="ECO:0000313" key="1">
    <source>
        <dbReference type="EMBL" id="ABQ05537.1"/>
    </source>
</evidence>
<sequence>MKKYASLIFLAFLLNGCDDGDLTVDEINFDSVTPVSCTTFTENSLSTDPTIIYKLKTQEAFVLQLPQTNGLVNNNGTVTYDIDNSIYRVLYRAYNGAVAKDNICGTIPPSSPNVTEEWVGASGKIKIVSSQVPTTTDANDSFRIEAYNHVITFENITFQKPSGPQVQEIFEFGTFKTTVTPADLTFQNTDTGEAFNCPDNKKIYNYNASFTLTVENLDPALLTNEATAPNQPRSQAITATTNKVVYRNFVNGSGSITSTYDFCAAQIPSLPLLNQTWIGADTSETKKATIEVTTEKIGDKTFIHTVVLKNVKLTKDSSYFQLGNTFTLGKITVNL</sequence>
<protein>
    <submittedName>
        <fullName evidence="1">Hypothetical lipoprotein</fullName>
    </submittedName>
</protein>
<dbReference type="RefSeq" id="WP_012024576.1">
    <property type="nucleotide sequence ID" value="NC_009441.1"/>
</dbReference>
<organism evidence="1 2">
    <name type="scientific">Flavobacterium johnsoniae (strain ATCC 17061 / DSM 2064 / JCM 8514 / BCRC 14874 / CCUG 350202 / NBRC 14942 / NCIMB 11054 / UW101)</name>
    <name type="common">Cytophaga johnsonae</name>
    <dbReference type="NCBI Taxonomy" id="376686"/>
    <lineage>
        <taxon>Bacteria</taxon>
        <taxon>Pseudomonadati</taxon>
        <taxon>Bacteroidota</taxon>
        <taxon>Flavobacteriia</taxon>
        <taxon>Flavobacteriales</taxon>
        <taxon>Flavobacteriaceae</taxon>
        <taxon>Flavobacterium</taxon>
    </lineage>
</organism>
<gene>
    <name evidence="1" type="ordered locus">Fjoh_2510</name>
</gene>
<dbReference type="AlphaFoldDB" id="A5FGY9"/>
<dbReference type="OrthoDB" id="1417969at2"/>
<name>A5FGY9_FLAJ1</name>
<dbReference type="GeneID" id="31765417"/>